<evidence type="ECO:0000313" key="2">
    <source>
        <dbReference type="EMBL" id="KUI68703.1"/>
    </source>
</evidence>
<gene>
    <name evidence="2" type="ORF">VM1G_04015</name>
</gene>
<proteinExistence type="predicted"/>
<dbReference type="OrthoDB" id="5233646at2759"/>
<feature type="compositionally biased region" description="Basic and acidic residues" evidence="1">
    <location>
        <begin position="501"/>
        <end position="511"/>
    </location>
</feature>
<feature type="region of interest" description="Disordered" evidence="1">
    <location>
        <begin position="488"/>
        <end position="511"/>
    </location>
</feature>
<evidence type="ECO:0000313" key="3">
    <source>
        <dbReference type="Proteomes" id="UP000078559"/>
    </source>
</evidence>
<feature type="region of interest" description="Disordered" evidence="1">
    <location>
        <begin position="208"/>
        <end position="234"/>
    </location>
</feature>
<sequence length="511" mass="56519">MAVKLPFSASDHIVVSLDKSDNAHVVETPKRSKHNSTELAVDTCNRTYGLLNVAVSAFCHCSSRRRKVRQTPRSNTPDYLEGRASGMKEELPMPRLVGVLSKLRPRRRKLDVQGTREVFEDRTNTQKAFEVKLGRIGIPSRYGVQGLQVEQVQESSHYEPPRSRMETQLRGSVPTYTRSELDVSLGGHYGSDNSSFFGSVPSFQGTNAMPSMPLPTMPPSADRQSRRFNLPPPLINLPHATSVASADSRSDATFTHVPYTPYDYYSPHPASSVPSSSTDDFAPSFGIAPRSLHSSNSNGSDRPPRSPISSQSTGPAPSMSRSSISTGNTDSRSLPPPTPTYLQSQRAPIDSDNIVCLGPLPDNILLPSLSPKHIRFQPQSSRPAPRAVAPEKNDHSLIWPTTRSMSPIQQDPLLHDSSPLPPYRGSVAPAFTREHSPYAYRDYDEDYYRGADPRRSTDSLGSNFTVEEEARIQEQIVKNLSMLGQERVGGEGDIVHIPQPSERRFSFEDDR</sequence>
<reference evidence="2" key="1">
    <citation type="submission" date="2014-12" db="EMBL/GenBank/DDBJ databases">
        <title>Genome Sequence of Valsa Canker Pathogens Uncovers a Specific Adaption of Colonization on Woody Bark.</title>
        <authorList>
            <person name="Yin Z."/>
            <person name="Liu H."/>
            <person name="Gao X."/>
            <person name="Li Z."/>
            <person name="Song N."/>
            <person name="Ke X."/>
            <person name="Dai Q."/>
            <person name="Wu Y."/>
            <person name="Sun Y."/>
            <person name="Xu J.-R."/>
            <person name="Kang Z.K."/>
            <person name="Wang L."/>
            <person name="Huang L."/>
        </authorList>
    </citation>
    <scope>NUCLEOTIDE SEQUENCE [LARGE SCALE GENOMIC DNA]</scope>
    <source>
        <strain evidence="2">03-8</strain>
    </source>
</reference>
<organism evidence="2 3">
    <name type="scientific">Cytospora mali</name>
    <name type="common">Apple Valsa canker fungus</name>
    <name type="synonym">Valsa mali</name>
    <dbReference type="NCBI Taxonomy" id="578113"/>
    <lineage>
        <taxon>Eukaryota</taxon>
        <taxon>Fungi</taxon>
        <taxon>Dikarya</taxon>
        <taxon>Ascomycota</taxon>
        <taxon>Pezizomycotina</taxon>
        <taxon>Sordariomycetes</taxon>
        <taxon>Sordariomycetidae</taxon>
        <taxon>Diaporthales</taxon>
        <taxon>Cytosporaceae</taxon>
        <taxon>Cytospora</taxon>
    </lineage>
</organism>
<dbReference type="EMBL" id="CM003101">
    <property type="protein sequence ID" value="KUI68703.1"/>
    <property type="molecule type" value="Genomic_DNA"/>
</dbReference>
<protein>
    <submittedName>
        <fullName evidence="2">Uncharacterized protein</fullName>
    </submittedName>
</protein>
<dbReference type="Proteomes" id="UP000078559">
    <property type="component" value="Chromosome 4"/>
</dbReference>
<feature type="compositionally biased region" description="Polar residues" evidence="1">
    <location>
        <begin position="307"/>
        <end position="332"/>
    </location>
</feature>
<evidence type="ECO:0000256" key="1">
    <source>
        <dbReference type="SAM" id="MobiDB-lite"/>
    </source>
</evidence>
<name>A0A194VXW0_CYTMA</name>
<keyword evidence="3" id="KW-1185">Reference proteome</keyword>
<dbReference type="AlphaFoldDB" id="A0A194VXW0"/>
<feature type="region of interest" description="Disordered" evidence="1">
    <location>
        <begin position="268"/>
        <end position="346"/>
    </location>
</feature>
<accession>A0A194VXW0</accession>
<feature type="compositionally biased region" description="Low complexity" evidence="1">
    <location>
        <begin position="268"/>
        <end position="277"/>
    </location>
</feature>